<dbReference type="Proteomes" id="UP001364211">
    <property type="component" value="Unassembled WGS sequence"/>
</dbReference>
<keyword evidence="3" id="KW-1185">Reference proteome</keyword>
<reference evidence="2 3" key="1">
    <citation type="submission" date="2024-03" db="EMBL/GenBank/DDBJ databases">
        <title>Draft genome sequence of Pseudonocardia sp. DW16-2.</title>
        <authorList>
            <person name="Duangmal K."/>
        </authorList>
    </citation>
    <scope>NUCLEOTIDE SEQUENCE [LARGE SCALE GENOMIC DNA]</scope>
    <source>
        <strain evidence="2 3">DW16-2</strain>
    </source>
</reference>
<comment type="caution">
    <text evidence="2">The sequence shown here is derived from an EMBL/GenBank/DDBJ whole genome shotgun (WGS) entry which is preliminary data.</text>
</comment>
<gene>
    <name evidence="2" type="ORF">WJX68_17485</name>
</gene>
<accession>A0ABU8T9X0</accession>
<evidence type="ECO:0000259" key="1">
    <source>
        <dbReference type="Pfam" id="PF23544"/>
    </source>
</evidence>
<proteinExistence type="predicted"/>
<dbReference type="InterPro" id="IPR056362">
    <property type="entry name" value="AtuA-like_ferredoxin_dom"/>
</dbReference>
<organism evidence="2 3">
    <name type="scientific">Pseudonocardia spirodelae</name>
    <dbReference type="NCBI Taxonomy" id="3133431"/>
    <lineage>
        <taxon>Bacteria</taxon>
        <taxon>Bacillati</taxon>
        <taxon>Actinomycetota</taxon>
        <taxon>Actinomycetes</taxon>
        <taxon>Pseudonocardiales</taxon>
        <taxon>Pseudonocardiaceae</taxon>
        <taxon>Pseudonocardia</taxon>
    </lineage>
</organism>
<dbReference type="Pfam" id="PF23544">
    <property type="entry name" value="AtuA_ferredoxin"/>
    <property type="match status" value="1"/>
</dbReference>
<feature type="domain" description="AtuA-like ferredoxin-fold" evidence="1">
    <location>
        <begin position="1"/>
        <end position="99"/>
    </location>
</feature>
<dbReference type="RefSeq" id="WP_340292214.1">
    <property type="nucleotide sequence ID" value="NZ_JBBJUP010000014.1"/>
</dbReference>
<protein>
    <recommendedName>
        <fullName evidence="1">AtuA-like ferredoxin-fold domain-containing protein</fullName>
    </recommendedName>
</protein>
<evidence type="ECO:0000313" key="2">
    <source>
        <dbReference type="EMBL" id="MEJ8280739.1"/>
    </source>
</evidence>
<dbReference type="EMBL" id="JBBJUP010000014">
    <property type="protein sequence ID" value="MEJ8280739.1"/>
    <property type="molecule type" value="Genomic_DNA"/>
</dbReference>
<name>A0ABU8T9X0_9PSEU</name>
<evidence type="ECO:0000313" key="3">
    <source>
        <dbReference type="Proteomes" id="UP001364211"/>
    </source>
</evidence>
<sequence>MLLHEIAHCRAGDKGTVATLTVVPHDDADYPALLAVLTPQRVREGLDRWVGGEVTRHELPLLCCLQFVCTGIRGGGVTVSTELDTHGKSLSSRLLALDVPLRRG</sequence>